<proteinExistence type="predicted"/>
<evidence type="ECO:0000313" key="2">
    <source>
        <dbReference type="EMBL" id="MDB7982243.1"/>
    </source>
</evidence>
<evidence type="ECO:0000256" key="1">
    <source>
        <dbReference type="SAM" id="Phobius"/>
    </source>
</evidence>
<keyword evidence="1" id="KW-0472">Membrane</keyword>
<comment type="caution">
    <text evidence="2">The sequence shown here is derived from an EMBL/GenBank/DDBJ whole genome shotgun (WGS) entry which is preliminary data.</text>
</comment>
<accession>A0AAW6CQU8</accession>
<dbReference type="AlphaFoldDB" id="A0AAW6CQU8"/>
<reference evidence="2" key="1">
    <citation type="submission" date="2023-01" db="EMBL/GenBank/DDBJ databases">
        <title>Human gut microbiome strain richness.</title>
        <authorList>
            <person name="Chen-Liaw A."/>
        </authorList>
    </citation>
    <scope>NUCLEOTIDE SEQUENCE</scope>
    <source>
        <strain evidence="2">D8_m1001271B151109d0_201107</strain>
    </source>
</reference>
<evidence type="ECO:0000313" key="3">
    <source>
        <dbReference type="Proteomes" id="UP001212981"/>
    </source>
</evidence>
<feature type="transmembrane region" description="Helical" evidence="1">
    <location>
        <begin position="67"/>
        <end position="85"/>
    </location>
</feature>
<dbReference type="EMBL" id="JAQLXO010000006">
    <property type="protein sequence ID" value="MDB7982243.1"/>
    <property type="molecule type" value="Genomic_DNA"/>
</dbReference>
<keyword evidence="1" id="KW-1133">Transmembrane helix</keyword>
<feature type="transmembrane region" description="Helical" evidence="1">
    <location>
        <begin position="6"/>
        <end position="22"/>
    </location>
</feature>
<gene>
    <name evidence="2" type="ORF">PND82_05335</name>
</gene>
<dbReference type="Pfam" id="PF10066">
    <property type="entry name" value="DUF2304"/>
    <property type="match status" value="1"/>
</dbReference>
<dbReference type="Proteomes" id="UP001212981">
    <property type="component" value="Unassembled WGS sequence"/>
</dbReference>
<protein>
    <submittedName>
        <fullName evidence="2">DUF2304 domain-containing protein</fullName>
    </submittedName>
</protein>
<organism evidence="2 3">
    <name type="scientific">Faecalicoccus pleomorphus</name>
    <dbReference type="NCBI Taxonomy" id="1323"/>
    <lineage>
        <taxon>Bacteria</taxon>
        <taxon>Bacillati</taxon>
        <taxon>Bacillota</taxon>
        <taxon>Erysipelotrichia</taxon>
        <taxon>Erysipelotrichales</taxon>
        <taxon>Erysipelotrichaceae</taxon>
        <taxon>Faecalicoccus</taxon>
    </lineage>
</organism>
<dbReference type="InterPro" id="IPR019277">
    <property type="entry name" value="DUF2304"/>
</dbReference>
<keyword evidence="1" id="KW-0812">Transmembrane</keyword>
<sequence>MKLSVVFIVASLLTFIFVILKIRKNGLNIDDSIIWIIWSILLLVLSFFPGIAYFFSEKLGFMATSNFIFTIFIFFVYILIFIQAIQISKLKEKQKELIQKLSIHESQNREDKK</sequence>
<dbReference type="RefSeq" id="WP_272001753.1">
    <property type="nucleotide sequence ID" value="NZ_CALCIP010000009.1"/>
</dbReference>
<name>A0AAW6CQU8_9FIRM</name>
<feature type="transmembrane region" description="Helical" evidence="1">
    <location>
        <begin position="34"/>
        <end position="55"/>
    </location>
</feature>